<dbReference type="AlphaFoldDB" id="A0A9D9DJM8"/>
<dbReference type="Pfam" id="PF17170">
    <property type="entry name" value="DUF5128"/>
    <property type="match status" value="1"/>
</dbReference>
<dbReference type="Proteomes" id="UP000823635">
    <property type="component" value="Unassembled WGS sequence"/>
</dbReference>
<reference evidence="1" key="1">
    <citation type="submission" date="2020-10" db="EMBL/GenBank/DDBJ databases">
        <authorList>
            <person name="Gilroy R."/>
        </authorList>
    </citation>
    <scope>NUCLEOTIDE SEQUENCE</scope>
    <source>
        <strain evidence="1">15467</strain>
    </source>
</reference>
<evidence type="ECO:0000313" key="2">
    <source>
        <dbReference type="Proteomes" id="UP000823635"/>
    </source>
</evidence>
<protein>
    <submittedName>
        <fullName evidence="1">6-bladed beta-propeller</fullName>
    </submittedName>
</protein>
<dbReference type="EMBL" id="JADINB010000047">
    <property type="protein sequence ID" value="MBO8428703.1"/>
    <property type="molecule type" value="Genomic_DNA"/>
</dbReference>
<gene>
    <name evidence="1" type="ORF">IAC68_02070</name>
</gene>
<organism evidence="1 2">
    <name type="scientific">Candidatus Egerieousia excrementavium</name>
    <dbReference type="NCBI Taxonomy" id="2840778"/>
    <lineage>
        <taxon>Bacteria</taxon>
        <taxon>Pseudomonadati</taxon>
        <taxon>Bacteroidota</taxon>
        <taxon>Bacteroidia</taxon>
        <taxon>Bacteroidales</taxon>
        <taxon>Candidatus Egerieousia</taxon>
    </lineage>
</organism>
<sequence length="146" mass="16095">MNYKTFILIFLLLAAHSCSETREDNASQATVLNLEKALDNAENISLSRYASSIRYIPLQTTDSSAIGKILNLCHNDDGISAVSGFKNDIDNGINFTPSFFTGGKMYQAVEADLFMEYAKASGSHQMKRIAEQISEDSNPVLIEVTF</sequence>
<evidence type="ECO:0000313" key="1">
    <source>
        <dbReference type="EMBL" id="MBO8428703.1"/>
    </source>
</evidence>
<comment type="caution">
    <text evidence="1">The sequence shown here is derived from an EMBL/GenBank/DDBJ whole genome shotgun (WGS) entry which is preliminary data.</text>
</comment>
<accession>A0A9D9DJM8</accession>
<reference evidence="1" key="2">
    <citation type="journal article" date="2021" name="PeerJ">
        <title>Extensive microbial diversity within the chicken gut microbiome revealed by metagenomics and culture.</title>
        <authorList>
            <person name="Gilroy R."/>
            <person name="Ravi A."/>
            <person name="Getino M."/>
            <person name="Pursley I."/>
            <person name="Horton D.L."/>
            <person name="Alikhan N.F."/>
            <person name="Baker D."/>
            <person name="Gharbi K."/>
            <person name="Hall N."/>
            <person name="Watson M."/>
            <person name="Adriaenssens E.M."/>
            <person name="Foster-Nyarko E."/>
            <person name="Jarju S."/>
            <person name="Secka A."/>
            <person name="Antonio M."/>
            <person name="Oren A."/>
            <person name="Chaudhuri R.R."/>
            <person name="La Ragione R."/>
            <person name="Hildebrand F."/>
            <person name="Pallen M.J."/>
        </authorList>
    </citation>
    <scope>NUCLEOTIDE SEQUENCE</scope>
    <source>
        <strain evidence="1">15467</strain>
    </source>
</reference>
<name>A0A9D9DJM8_9BACT</name>
<proteinExistence type="predicted"/>